<sequence>MEALCNLLQRWLNPWSIINSLFKFPTINYSSEYKTNLKKNETREGKIQLCNYLTAHSSITPRVRASLVHLIVEVHQKLRLSPETLYLTVSIFDRFLSKETVPVEDAKLVGVCAMLIASKYGVYYDPLLKLQELTDIWMPMYTIRDILRMKERILKRLESSLNVPTPHTYLFRYINIERTDHETECMIYFFSELALMQHSLIKMCPSLIAASCVHAARCTLKKYPLWTEALQGGTKYSEPQLLECTEILVEAHSQAPKSILNAVYKKYSLDKFKKVALHAPPPGSSTSRTAEPTRVI</sequence>
<evidence type="ECO:0000313" key="9">
    <source>
        <dbReference type="Proteomes" id="UP001140206"/>
    </source>
</evidence>
<feature type="domain" description="Cyclin C-terminal" evidence="7">
    <location>
        <begin position="164"/>
        <end position="281"/>
    </location>
</feature>
<dbReference type="AlphaFoldDB" id="A0AAV8FJ69"/>
<evidence type="ECO:0000256" key="5">
    <source>
        <dbReference type="RuleBase" id="RU000383"/>
    </source>
</evidence>
<accession>A0AAV8FJ69</accession>
<dbReference type="SMART" id="SM01332">
    <property type="entry name" value="Cyclin_C"/>
    <property type="match status" value="1"/>
</dbReference>
<protein>
    <submittedName>
        <fullName evidence="8">Cyclin family protein</fullName>
    </submittedName>
</protein>
<dbReference type="SMART" id="SM00385">
    <property type="entry name" value="CYCLIN"/>
    <property type="match status" value="2"/>
</dbReference>
<dbReference type="InterPro" id="IPR046965">
    <property type="entry name" value="Cyclin_A/B-like"/>
</dbReference>
<reference evidence="8" key="1">
    <citation type="submission" date="2022-08" db="EMBL/GenBank/DDBJ databases">
        <authorList>
            <person name="Marques A."/>
        </authorList>
    </citation>
    <scope>NUCLEOTIDE SEQUENCE</scope>
    <source>
        <strain evidence="8">RhyPub2mFocal</strain>
        <tissue evidence="8">Leaves</tissue>
    </source>
</reference>
<dbReference type="FunFam" id="1.10.472.10:FF:000001">
    <property type="entry name" value="G2/mitotic-specific cyclin"/>
    <property type="match status" value="1"/>
</dbReference>
<dbReference type="PANTHER" id="PTHR10177">
    <property type="entry name" value="CYCLINS"/>
    <property type="match status" value="1"/>
</dbReference>
<name>A0AAV8FJ69_9POAL</name>
<gene>
    <name evidence="8" type="ORF">LUZ62_042886</name>
</gene>
<evidence type="ECO:0000259" key="6">
    <source>
        <dbReference type="SMART" id="SM00385"/>
    </source>
</evidence>
<evidence type="ECO:0000256" key="2">
    <source>
        <dbReference type="ARBA" id="ARBA00022618"/>
    </source>
</evidence>
<comment type="similarity">
    <text evidence="1">Belongs to the cyclin family. Cyclin AB subfamily.</text>
</comment>
<evidence type="ECO:0000313" key="8">
    <source>
        <dbReference type="EMBL" id="KAJ4791640.1"/>
    </source>
</evidence>
<evidence type="ECO:0000256" key="1">
    <source>
        <dbReference type="ARBA" id="ARBA00006955"/>
    </source>
</evidence>
<dbReference type="GO" id="GO:0016538">
    <property type="term" value="F:cyclin-dependent protein serine/threonine kinase regulator activity"/>
    <property type="evidence" value="ECO:0007669"/>
    <property type="project" value="InterPro"/>
</dbReference>
<proteinExistence type="inferred from homology"/>
<organism evidence="8 9">
    <name type="scientific">Rhynchospora pubera</name>
    <dbReference type="NCBI Taxonomy" id="906938"/>
    <lineage>
        <taxon>Eukaryota</taxon>
        <taxon>Viridiplantae</taxon>
        <taxon>Streptophyta</taxon>
        <taxon>Embryophyta</taxon>
        <taxon>Tracheophyta</taxon>
        <taxon>Spermatophyta</taxon>
        <taxon>Magnoliopsida</taxon>
        <taxon>Liliopsida</taxon>
        <taxon>Poales</taxon>
        <taxon>Cyperaceae</taxon>
        <taxon>Cyperoideae</taxon>
        <taxon>Rhynchosporeae</taxon>
        <taxon>Rhynchospora</taxon>
    </lineage>
</organism>
<keyword evidence="3 5" id="KW-0195">Cyclin</keyword>
<dbReference type="InterPro" id="IPR006671">
    <property type="entry name" value="Cyclin_N"/>
</dbReference>
<feature type="domain" description="Cyclin-like" evidence="6">
    <location>
        <begin position="168"/>
        <end position="250"/>
    </location>
</feature>
<dbReference type="Proteomes" id="UP001140206">
    <property type="component" value="Chromosome 2"/>
</dbReference>
<evidence type="ECO:0000256" key="3">
    <source>
        <dbReference type="ARBA" id="ARBA00023127"/>
    </source>
</evidence>
<comment type="caution">
    <text evidence="8">The sequence shown here is derived from an EMBL/GenBank/DDBJ whole genome shotgun (WGS) entry which is preliminary data.</text>
</comment>
<evidence type="ECO:0000256" key="4">
    <source>
        <dbReference type="ARBA" id="ARBA00023306"/>
    </source>
</evidence>
<dbReference type="GO" id="GO:0051301">
    <property type="term" value="P:cell division"/>
    <property type="evidence" value="ECO:0007669"/>
    <property type="project" value="UniProtKB-KW"/>
</dbReference>
<dbReference type="InterPro" id="IPR004367">
    <property type="entry name" value="Cyclin_C-dom"/>
</dbReference>
<keyword evidence="2" id="KW-0132">Cell division</keyword>
<dbReference type="GO" id="GO:0044772">
    <property type="term" value="P:mitotic cell cycle phase transition"/>
    <property type="evidence" value="ECO:0007669"/>
    <property type="project" value="InterPro"/>
</dbReference>
<keyword evidence="9" id="KW-1185">Reference proteome</keyword>
<dbReference type="PIRSF" id="PIRSF001771">
    <property type="entry name" value="Cyclin_A_B_D_E"/>
    <property type="match status" value="1"/>
</dbReference>
<dbReference type="Gene3D" id="1.10.472.10">
    <property type="entry name" value="Cyclin-like"/>
    <property type="match status" value="2"/>
</dbReference>
<dbReference type="InterPro" id="IPR036915">
    <property type="entry name" value="Cyclin-like_sf"/>
</dbReference>
<dbReference type="InterPro" id="IPR039361">
    <property type="entry name" value="Cyclin"/>
</dbReference>
<feature type="domain" description="Cyclin-like" evidence="6">
    <location>
        <begin position="69"/>
        <end position="155"/>
    </location>
</feature>
<keyword evidence="4" id="KW-0131">Cell cycle</keyword>
<dbReference type="SUPFAM" id="SSF47954">
    <property type="entry name" value="Cyclin-like"/>
    <property type="match status" value="2"/>
</dbReference>
<evidence type="ECO:0000259" key="7">
    <source>
        <dbReference type="SMART" id="SM01332"/>
    </source>
</evidence>
<dbReference type="EMBL" id="JAMFTS010000002">
    <property type="protein sequence ID" value="KAJ4791640.1"/>
    <property type="molecule type" value="Genomic_DNA"/>
</dbReference>
<dbReference type="Pfam" id="PF00134">
    <property type="entry name" value="Cyclin_N"/>
    <property type="match status" value="1"/>
</dbReference>
<dbReference type="InterPro" id="IPR013763">
    <property type="entry name" value="Cyclin-like_dom"/>
</dbReference>
<dbReference type="Pfam" id="PF02984">
    <property type="entry name" value="Cyclin_C"/>
    <property type="match status" value="1"/>
</dbReference>